<dbReference type="Proteomes" id="UP001152747">
    <property type="component" value="Unassembled WGS sequence"/>
</dbReference>
<organism evidence="2 3">
    <name type="scientific">Caenorhabditis angaria</name>
    <dbReference type="NCBI Taxonomy" id="860376"/>
    <lineage>
        <taxon>Eukaryota</taxon>
        <taxon>Metazoa</taxon>
        <taxon>Ecdysozoa</taxon>
        <taxon>Nematoda</taxon>
        <taxon>Chromadorea</taxon>
        <taxon>Rhabditida</taxon>
        <taxon>Rhabditina</taxon>
        <taxon>Rhabditomorpha</taxon>
        <taxon>Rhabditoidea</taxon>
        <taxon>Rhabditidae</taxon>
        <taxon>Peloderinae</taxon>
        <taxon>Caenorhabditis</taxon>
    </lineage>
</organism>
<gene>
    <name evidence="2" type="ORF">CAMP_LOCUS709</name>
</gene>
<keyword evidence="3" id="KW-1185">Reference proteome</keyword>
<protein>
    <submittedName>
        <fullName evidence="2">Uncharacterized protein</fullName>
    </submittedName>
</protein>
<evidence type="ECO:0000313" key="3">
    <source>
        <dbReference type="Proteomes" id="UP001152747"/>
    </source>
</evidence>
<accession>A0A9P1I4J6</accession>
<sequence length="117" mass="13302">MVASTSASKTFDWPVFNQENFSRMSIKSKQHVDEQNVTIERNVGGENDGRVYKIKADKTPFIIRCLSQRMDSLMSKSKEKEEEEKEKEGQSTSGTCTQKRSIVESTSNDETVTKKSK</sequence>
<feature type="region of interest" description="Disordered" evidence="1">
    <location>
        <begin position="73"/>
        <end position="117"/>
    </location>
</feature>
<proteinExistence type="predicted"/>
<comment type="caution">
    <text evidence="2">The sequence shown here is derived from an EMBL/GenBank/DDBJ whole genome shotgun (WGS) entry which is preliminary data.</text>
</comment>
<reference evidence="2" key="1">
    <citation type="submission" date="2022-11" db="EMBL/GenBank/DDBJ databases">
        <authorList>
            <person name="Kikuchi T."/>
        </authorList>
    </citation>
    <scope>NUCLEOTIDE SEQUENCE</scope>
    <source>
        <strain evidence="2">PS1010</strain>
    </source>
</reference>
<feature type="compositionally biased region" description="Polar residues" evidence="1">
    <location>
        <begin position="90"/>
        <end position="110"/>
    </location>
</feature>
<evidence type="ECO:0000256" key="1">
    <source>
        <dbReference type="SAM" id="MobiDB-lite"/>
    </source>
</evidence>
<dbReference type="AlphaFoldDB" id="A0A9P1I4J6"/>
<dbReference type="EMBL" id="CANHGI010000001">
    <property type="protein sequence ID" value="CAI5438072.1"/>
    <property type="molecule type" value="Genomic_DNA"/>
</dbReference>
<evidence type="ECO:0000313" key="2">
    <source>
        <dbReference type="EMBL" id="CAI5438072.1"/>
    </source>
</evidence>
<name>A0A9P1I4J6_9PELO</name>